<dbReference type="AlphaFoldDB" id="A0A512D510"/>
<name>A0A512D510_9MICO</name>
<sequence length="322" mass="35764">MTSTPSTSVEDIDNLDDLYAVFDGLSVEGGWHRRTPALWAEPRRNFLPYVWRYAELKTALEVAGRLVDHQMADRRNLTLTNPVEGNLYATVRTLVAAYQLIKPGEVALAHHHTPAALRIILNGRGTYTVVDGDRVEMRPGDVLLTPSWAWHEHSASGPDDCYWVDILDVPLVHLLEPMFFEKYPDGVQAQPRDVETSPIAFRWEDSLTRLAQQTQAPDHGMAEREIELGGPAMPTVALHVQELGAGFTSARQRTTANSIFTVVEGSGQTVVDGETLTWERGDIVAVPAWRPYQHVVSESARLVRSSDEPVLGALGLLRTETL</sequence>
<dbReference type="EMBL" id="BJYX01000021">
    <property type="protein sequence ID" value="GEO31542.1"/>
    <property type="molecule type" value="Genomic_DNA"/>
</dbReference>
<evidence type="ECO:0000259" key="3">
    <source>
        <dbReference type="Pfam" id="PF07883"/>
    </source>
</evidence>
<dbReference type="InterPro" id="IPR047183">
    <property type="entry name" value="GDO-like"/>
</dbReference>
<evidence type="ECO:0000313" key="5">
    <source>
        <dbReference type="Proteomes" id="UP000321534"/>
    </source>
</evidence>
<dbReference type="Gene3D" id="2.60.120.10">
    <property type="entry name" value="Jelly Rolls"/>
    <property type="match status" value="1"/>
</dbReference>
<dbReference type="RefSeq" id="WP_147067934.1">
    <property type="nucleotide sequence ID" value="NZ_BAAARO010000005.1"/>
</dbReference>
<reference evidence="4 5" key="1">
    <citation type="submission" date="2019-07" db="EMBL/GenBank/DDBJ databases">
        <title>Whole genome shotgun sequence of Terrabacter aerolatus NBRC 106305.</title>
        <authorList>
            <person name="Hosoyama A."/>
            <person name="Uohara A."/>
            <person name="Ohji S."/>
            <person name="Ichikawa N."/>
        </authorList>
    </citation>
    <scope>NUCLEOTIDE SEQUENCE [LARGE SCALE GENOMIC DNA]</scope>
    <source>
        <strain evidence="4 5">NBRC 106305</strain>
    </source>
</reference>
<feature type="domain" description="Cupin type-2" evidence="3">
    <location>
        <begin position="241"/>
        <end position="297"/>
    </location>
</feature>
<feature type="domain" description="Cupin type-2" evidence="3">
    <location>
        <begin position="99"/>
        <end position="166"/>
    </location>
</feature>
<dbReference type="InterPro" id="IPR013096">
    <property type="entry name" value="Cupin_2"/>
</dbReference>
<dbReference type="CDD" id="cd06992">
    <property type="entry name" value="cupin_GDO-like_C"/>
    <property type="match status" value="1"/>
</dbReference>
<dbReference type="Pfam" id="PF07883">
    <property type="entry name" value="Cupin_2"/>
    <property type="match status" value="2"/>
</dbReference>
<gene>
    <name evidence="4" type="ORF">TAE01_33520</name>
</gene>
<keyword evidence="5" id="KW-1185">Reference proteome</keyword>
<dbReference type="Proteomes" id="UP000321534">
    <property type="component" value="Unassembled WGS sequence"/>
</dbReference>
<dbReference type="GO" id="GO:0051213">
    <property type="term" value="F:dioxygenase activity"/>
    <property type="evidence" value="ECO:0007669"/>
    <property type="project" value="UniProtKB-KW"/>
</dbReference>
<dbReference type="PANTHER" id="PTHR41517:SF1">
    <property type="entry name" value="CUPIN"/>
    <property type="match status" value="1"/>
</dbReference>
<dbReference type="CDD" id="cd02216">
    <property type="entry name" value="cupin_GDO-like_N"/>
    <property type="match status" value="1"/>
</dbReference>
<organism evidence="4 5">
    <name type="scientific">Terrabacter aerolatus</name>
    <dbReference type="NCBI Taxonomy" id="422442"/>
    <lineage>
        <taxon>Bacteria</taxon>
        <taxon>Bacillati</taxon>
        <taxon>Actinomycetota</taxon>
        <taxon>Actinomycetes</taxon>
        <taxon>Micrococcales</taxon>
        <taxon>Intrasporangiaceae</taxon>
        <taxon>Terrabacter</taxon>
    </lineage>
</organism>
<proteinExistence type="predicted"/>
<protein>
    <submittedName>
        <fullName evidence="4">Gentisate 1,2-dioxygenase</fullName>
    </submittedName>
</protein>
<keyword evidence="2" id="KW-0560">Oxidoreductase</keyword>
<dbReference type="OrthoDB" id="285029at2"/>
<evidence type="ECO:0000256" key="1">
    <source>
        <dbReference type="ARBA" id="ARBA00022964"/>
    </source>
</evidence>
<accession>A0A512D510</accession>
<comment type="caution">
    <text evidence="4">The sequence shown here is derived from an EMBL/GenBank/DDBJ whole genome shotgun (WGS) entry which is preliminary data.</text>
</comment>
<dbReference type="InterPro" id="IPR011051">
    <property type="entry name" value="RmlC_Cupin_sf"/>
</dbReference>
<dbReference type="InterPro" id="IPR014710">
    <property type="entry name" value="RmlC-like_jellyroll"/>
</dbReference>
<dbReference type="SUPFAM" id="SSF51182">
    <property type="entry name" value="RmlC-like cupins"/>
    <property type="match status" value="1"/>
</dbReference>
<keyword evidence="1 4" id="KW-0223">Dioxygenase</keyword>
<evidence type="ECO:0000313" key="4">
    <source>
        <dbReference type="EMBL" id="GEO31542.1"/>
    </source>
</evidence>
<evidence type="ECO:0000256" key="2">
    <source>
        <dbReference type="ARBA" id="ARBA00023002"/>
    </source>
</evidence>
<dbReference type="PANTHER" id="PTHR41517">
    <property type="entry name" value="1,2-DIOXYGENASE PROTEIN-RELATED"/>
    <property type="match status" value="1"/>
</dbReference>